<dbReference type="Pfam" id="PF07929">
    <property type="entry name" value="PRiA4_ORF3"/>
    <property type="match status" value="1"/>
</dbReference>
<dbReference type="SUPFAM" id="SSF159941">
    <property type="entry name" value="MM3350-like"/>
    <property type="match status" value="1"/>
</dbReference>
<dbReference type="RefSeq" id="WP_210759016.1">
    <property type="nucleotide sequence ID" value="NZ_CP060139.1"/>
</dbReference>
<evidence type="ECO:0000313" key="2">
    <source>
        <dbReference type="EMBL" id="QNR24489.1"/>
    </source>
</evidence>
<dbReference type="InterPro" id="IPR012912">
    <property type="entry name" value="Plasmid_pRiA4b_Orf3-like"/>
</dbReference>
<evidence type="ECO:0000313" key="3">
    <source>
        <dbReference type="Proteomes" id="UP000516305"/>
    </source>
</evidence>
<feature type="domain" description="Plasmid pRiA4b Orf3-like" evidence="1">
    <location>
        <begin position="3"/>
        <end position="126"/>
    </location>
</feature>
<dbReference type="KEGG" id="chyd:H4K34_01205"/>
<accession>A0A7H0VFJ1</accession>
<protein>
    <recommendedName>
        <fullName evidence="1">Plasmid pRiA4b Orf3-like domain-containing protein</fullName>
    </recommendedName>
</protein>
<dbReference type="AlphaFoldDB" id="A0A7H0VFJ1"/>
<name>A0A7H0VFJ1_9FLAO</name>
<keyword evidence="3" id="KW-1185">Reference proteome</keyword>
<proteinExistence type="predicted"/>
<gene>
    <name evidence="2" type="ORF">H4K34_01205</name>
</gene>
<evidence type="ECO:0000259" key="1">
    <source>
        <dbReference type="Pfam" id="PF07929"/>
    </source>
</evidence>
<dbReference type="Proteomes" id="UP000516305">
    <property type="component" value="Chromosome"/>
</dbReference>
<organism evidence="2 3">
    <name type="scientific">Croceimicrobium hydrocarbonivorans</name>
    <dbReference type="NCBI Taxonomy" id="2761580"/>
    <lineage>
        <taxon>Bacteria</taxon>
        <taxon>Pseudomonadati</taxon>
        <taxon>Bacteroidota</taxon>
        <taxon>Flavobacteriia</taxon>
        <taxon>Flavobacteriales</taxon>
        <taxon>Owenweeksiaceae</taxon>
        <taxon>Croceimicrobium</taxon>
    </lineage>
</organism>
<dbReference type="EMBL" id="CP060139">
    <property type="protein sequence ID" value="QNR24489.1"/>
    <property type="molecule type" value="Genomic_DNA"/>
</dbReference>
<dbReference type="Gene3D" id="3.10.290.30">
    <property type="entry name" value="MM3350-like"/>
    <property type="match status" value="1"/>
</dbReference>
<reference evidence="2 3" key="1">
    <citation type="submission" date="2020-08" db="EMBL/GenBank/DDBJ databases">
        <title>Croceimicrobium hydrocarbonivorans gen. nov., sp. nov., a novel marine bacterium isolated from a bacterial consortium that degrades polyethylene terephthalate.</title>
        <authorList>
            <person name="Liu R."/>
        </authorList>
    </citation>
    <scope>NUCLEOTIDE SEQUENCE [LARGE SCALE GENOMIC DNA]</scope>
    <source>
        <strain evidence="2 3">A20-9</strain>
    </source>
</reference>
<dbReference type="InterPro" id="IPR024047">
    <property type="entry name" value="MM3350-like_sf"/>
</dbReference>
<sequence>MSIKIRVVLDWEEEDVLRDLLVPADLNLDQLHLAILQSFQLSPGEMASFYHSNEDWEQGHEIPLMPFDERQTSMKDLQVQHVLGEEGDRLLYVYDFLEMWTFFLEVLSAEGPETERSKVVLIQGMRPEEAPKRPEAQGSNDLFADLDLDLDEFDDFDDYQE</sequence>